<dbReference type="InterPro" id="IPR001117">
    <property type="entry name" value="Cu-oxidase_2nd"/>
</dbReference>
<protein>
    <submittedName>
        <fullName evidence="4">Multicopper oxidase mco</fullName>
        <ecNumber evidence="4">1.-.-.-</ecNumber>
    </submittedName>
</protein>
<dbReference type="InterPro" id="IPR011707">
    <property type="entry name" value="Cu-oxidase-like_N"/>
</dbReference>
<evidence type="ECO:0000313" key="5">
    <source>
        <dbReference type="Proteomes" id="UP000217696"/>
    </source>
</evidence>
<proteinExistence type="predicted"/>
<dbReference type="KEGG" id="asoc:CB4_02532"/>
<evidence type="ECO:0000259" key="3">
    <source>
        <dbReference type="Pfam" id="PF07732"/>
    </source>
</evidence>
<dbReference type="Proteomes" id="UP000217696">
    <property type="component" value="Chromosome"/>
</dbReference>
<sequence length="521" mass="58129">MNKKTMTFMGIVLSTALLSACSSMNGIDHSSMSGMNQSSTKSQAIPAAVTPVVSKVGNQTIKEFSLVAKSAEQEIKNGVKVPVWTYNGTVPGSQIRVTQGDRVKVHLKNELSVPITIHWHGYPVPNSMDGIPGMTQASIKPGQSFTYDFVATTPGTYWYHSHYNSAAQVDKGLYGTFIVDPKDETNKPNRDYTLVLDEWMTDSNMNSHDMSNMNGQMNMENHDMSTMSNMDHDQMMKQMYNVYTVNGKAGNLIEPLTVKKGEKVRLRFVNAGYLSHTIHLPNQPFQVVAVDGNPLASAPLIKDQLLRIGPGERYDVEFTADGATNWIMDSHDDTPYAADIRIPVMYEGNNTTPKSDLDKNLPIVDITNYGDAANQTFNEQTKFNKKYTLHLNSKVVNGSQEYMINDKIYPNTDPLTVSKGDQVKVTLINDGKSDHPMHLHGHVFQVLSKNGKPVKDPVWKDTIVVRPGERYDIAFKANNTGNWMFHCHDLHHAAMGMMTEVEYQGYHSSIKPDPEDMKASE</sequence>
<evidence type="ECO:0000259" key="1">
    <source>
        <dbReference type="Pfam" id="PF00394"/>
    </source>
</evidence>
<dbReference type="RefSeq" id="WP_096466121.1">
    <property type="nucleotide sequence ID" value="NZ_AP017312.1"/>
</dbReference>
<dbReference type="Gene3D" id="2.60.40.420">
    <property type="entry name" value="Cupredoxins - blue copper proteins"/>
    <property type="match status" value="2"/>
</dbReference>
<dbReference type="AlphaFoldDB" id="A0A0U5B9T0"/>
<dbReference type="Pfam" id="PF07732">
    <property type="entry name" value="Cu-oxidase_3"/>
    <property type="match status" value="1"/>
</dbReference>
<dbReference type="PANTHER" id="PTHR11709">
    <property type="entry name" value="MULTI-COPPER OXIDASE"/>
    <property type="match status" value="1"/>
</dbReference>
<dbReference type="Pfam" id="PF07731">
    <property type="entry name" value="Cu-oxidase_2"/>
    <property type="match status" value="1"/>
</dbReference>
<feature type="domain" description="Plastocyanin-like" evidence="1">
    <location>
        <begin position="191"/>
        <end position="330"/>
    </location>
</feature>
<dbReference type="InterPro" id="IPR011706">
    <property type="entry name" value="Cu-oxidase_C"/>
</dbReference>
<dbReference type="SUPFAM" id="SSF49503">
    <property type="entry name" value="Cupredoxins"/>
    <property type="match status" value="3"/>
</dbReference>
<keyword evidence="5" id="KW-1185">Reference proteome</keyword>
<dbReference type="EMBL" id="AP017312">
    <property type="protein sequence ID" value="BAU28358.1"/>
    <property type="molecule type" value="Genomic_DNA"/>
</dbReference>
<dbReference type="Pfam" id="PF00394">
    <property type="entry name" value="Cu-oxidase"/>
    <property type="match status" value="1"/>
</dbReference>
<dbReference type="PROSITE" id="PS51257">
    <property type="entry name" value="PROKAR_LIPOPROTEIN"/>
    <property type="match status" value="1"/>
</dbReference>
<dbReference type="OrthoDB" id="9757546at2"/>
<dbReference type="InterPro" id="IPR045087">
    <property type="entry name" value="Cu-oxidase_fam"/>
</dbReference>
<organism evidence="4 5">
    <name type="scientific">Aneurinibacillus soli</name>
    <dbReference type="NCBI Taxonomy" id="1500254"/>
    <lineage>
        <taxon>Bacteria</taxon>
        <taxon>Bacillati</taxon>
        <taxon>Bacillota</taxon>
        <taxon>Bacilli</taxon>
        <taxon>Bacillales</taxon>
        <taxon>Paenibacillaceae</taxon>
        <taxon>Aneurinibacillus group</taxon>
        <taxon>Aneurinibacillus</taxon>
    </lineage>
</organism>
<dbReference type="InterPro" id="IPR002355">
    <property type="entry name" value="Cu_oxidase_Cu_BS"/>
</dbReference>
<name>A0A0U5B9T0_9BACL</name>
<dbReference type="GO" id="GO:0016491">
    <property type="term" value="F:oxidoreductase activity"/>
    <property type="evidence" value="ECO:0007669"/>
    <property type="project" value="UniProtKB-KW"/>
</dbReference>
<feature type="domain" description="Plastocyanin-like" evidence="3">
    <location>
        <begin position="73"/>
        <end position="183"/>
    </location>
</feature>
<dbReference type="InterPro" id="IPR033138">
    <property type="entry name" value="Cu_oxidase_CS"/>
</dbReference>
<dbReference type="PANTHER" id="PTHR11709:SF394">
    <property type="entry name" value="FI03373P-RELATED"/>
    <property type="match status" value="1"/>
</dbReference>
<evidence type="ECO:0000259" key="2">
    <source>
        <dbReference type="Pfam" id="PF07731"/>
    </source>
</evidence>
<dbReference type="CDD" id="cd13860">
    <property type="entry name" value="CuRO_1_2dMco_1"/>
    <property type="match status" value="1"/>
</dbReference>
<evidence type="ECO:0000313" key="4">
    <source>
        <dbReference type="EMBL" id="BAU28358.1"/>
    </source>
</evidence>
<dbReference type="CDD" id="cd04202">
    <property type="entry name" value="CuRO_D2_2dMcoN_like"/>
    <property type="match status" value="2"/>
</dbReference>
<accession>A0A0U5B9T0</accession>
<reference evidence="4 5" key="1">
    <citation type="submission" date="2015-12" db="EMBL/GenBank/DDBJ databases">
        <title>Genome sequence of Aneurinibacillus soli.</title>
        <authorList>
            <person name="Lee J.S."/>
            <person name="Lee K.C."/>
            <person name="Kim K.K."/>
            <person name="Lee B.W."/>
        </authorList>
    </citation>
    <scope>NUCLEOTIDE SEQUENCE [LARGE SCALE GENOMIC DNA]</scope>
    <source>
        <strain evidence="4 5">CB4</strain>
    </source>
</reference>
<gene>
    <name evidence="4" type="primary">mco_1</name>
    <name evidence="4" type="ORF">CB4_02532</name>
</gene>
<keyword evidence="4" id="KW-0560">Oxidoreductase</keyword>
<feature type="domain" description="Plastocyanin-like" evidence="2">
    <location>
        <begin position="395"/>
        <end position="502"/>
    </location>
</feature>
<dbReference type="InterPro" id="IPR008972">
    <property type="entry name" value="Cupredoxin"/>
</dbReference>
<dbReference type="PROSITE" id="PS00080">
    <property type="entry name" value="MULTICOPPER_OXIDASE2"/>
    <property type="match status" value="1"/>
</dbReference>
<dbReference type="GO" id="GO:0005507">
    <property type="term" value="F:copper ion binding"/>
    <property type="evidence" value="ECO:0007669"/>
    <property type="project" value="InterPro"/>
</dbReference>
<dbReference type="EC" id="1.-.-.-" evidence="4"/>
<dbReference type="PROSITE" id="PS00079">
    <property type="entry name" value="MULTICOPPER_OXIDASE1"/>
    <property type="match status" value="1"/>
</dbReference>